<evidence type="ECO:0000256" key="4">
    <source>
        <dbReference type="ARBA" id="ARBA00051114"/>
    </source>
</evidence>
<dbReference type="RefSeq" id="WP_091827079.1">
    <property type="nucleotide sequence ID" value="NZ_FNRJ01000011.1"/>
</dbReference>
<dbReference type="InterPro" id="IPR035919">
    <property type="entry name" value="EAL_sf"/>
</dbReference>
<accession>A0A1H4FHJ8</accession>
<dbReference type="AlphaFoldDB" id="A0A1H4FHJ8"/>
<feature type="domain" description="EAL" evidence="8">
    <location>
        <begin position="611"/>
        <end position="864"/>
    </location>
</feature>
<dbReference type="OrthoDB" id="6168558at2"/>
<dbReference type="InterPro" id="IPR000160">
    <property type="entry name" value="GGDEF_dom"/>
</dbReference>
<keyword evidence="5" id="KW-0812">Transmembrane</keyword>
<comment type="catalytic activity">
    <reaction evidence="4">
        <text>3',3'-c-di-GMP + H2O = 5'-phosphoguanylyl(3'-&gt;5')guanosine + H(+)</text>
        <dbReference type="Rhea" id="RHEA:24902"/>
        <dbReference type="ChEBI" id="CHEBI:15377"/>
        <dbReference type="ChEBI" id="CHEBI:15378"/>
        <dbReference type="ChEBI" id="CHEBI:58754"/>
        <dbReference type="ChEBI" id="CHEBI:58805"/>
        <dbReference type="EC" id="3.1.4.52"/>
    </reaction>
    <physiologicalReaction direction="left-to-right" evidence="4">
        <dbReference type="Rhea" id="RHEA:24903"/>
    </physiologicalReaction>
</comment>
<dbReference type="PROSITE" id="PS50883">
    <property type="entry name" value="EAL"/>
    <property type="match status" value="1"/>
</dbReference>
<organism evidence="10 11">
    <name type="scientific">Marinobacterium iners DSM 11526</name>
    <dbReference type="NCBI Taxonomy" id="1122198"/>
    <lineage>
        <taxon>Bacteria</taxon>
        <taxon>Pseudomonadati</taxon>
        <taxon>Pseudomonadota</taxon>
        <taxon>Gammaproteobacteria</taxon>
        <taxon>Oceanospirillales</taxon>
        <taxon>Oceanospirillaceae</taxon>
        <taxon>Marinobacterium</taxon>
    </lineage>
</organism>
<dbReference type="Gene3D" id="3.30.450.20">
    <property type="entry name" value="PAS domain"/>
    <property type="match status" value="2"/>
</dbReference>
<sequence>MRIVSSRALKLMLVLTGMNLLLLFYILWSGDRNHFSGSDANMDARALGVALFGVFLLVFLLMGDLLRRFMLLRRQSETSRDRMHDAVESLSEAFALFSPAGRLMVCNRRWRQVYPWMDELQLEQWDDFQHQLQPHVLRREQIGSEQPGAESYIEHLDSGHSIMASDCRTREGGLACVRTDITHTQKIEQKLRNLGRAMEQSPASVMITDTRGRIEYVNPKFCQISGYNREEALGQSAGMLSSGEMSPEVYSDLWATVEQGEEWHGQLLNRRKDGSLFWESASISAVRDEAGKVLSYIAVKEDITQQKEVEEQLQMIETVFRTSNEAIMIADQNGLIKTINPAFSRITGYAPEEVQGKNPSMLSSDRHDEHFYQDMWQEILKHGSWSGEIWNRRKNGTIYPEWLSVSVVHDCEGKVSEYVAVFSDITKRKNDEAQIVRQAYYDELTELPNRTLLSDRLNLAIITADRDEQMIALLFIDLDRFKFVNDSMGHEYGDDLLKQVAKRLNNCVRETDTVARFGGDEFVILLHNVKSDADAAHVAAKLIDQLSEPFLLAEREVIIGASIGIAMHPGDANTAETLIRNADLAMYKAKQSGRNQTHFFTAAMQEHANQRMTLEQDLRHALDREQLEVFYQPVVHGRSGRITGVEALLRWHHPERGMIPPDAFIPLAEETGLIGAIGEWVLETACAQLRHWSDKGMNLYLSVNISERQRELGLEAQVVRDILERNRINPSQLVLEITEGLLLQDSEETIGWLNGFKQVGVNLAIDDFGTGYSSLSYLRRFPVDTLKIDREFVRDLNTDRYGDSLVSAIISMAASLELRLIAEGVETEAQRSTLAQQGCQFMQGYLFSRPLPAEELSAWLESYQPQRVQLSRVATPPPESK</sequence>
<name>A0A1H4FHJ8_9GAMM</name>
<dbReference type="PANTHER" id="PTHR44757:SF2">
    <property type="entry name" value="BIOFILM ARCHITECTURE MAINTENANCE PROTEIN MBAA"/>
    <property type="match status" value="1"/>
</dbReference>
<dbReference type="FunFam" id="3.30.70.270:FF:000001">
    <property type="entry name" value="Diguanylate cyclase domain protein"/>
    <property type="match status" value="1"/>
</dbReference>
<evidence type="ECO:0000256" key="2">
    <source>
        <dbReference type="ARBA" id="ARBA00012282"/>
    </source>
</evidence>
<dbReference type="STRING" id="1122198.SAMN02745729_11144"/>
<keyword evidence="5" id="KW-1133">Transmembrane helix</keyword>
<dbReference type="GO" id="GO:0071732">
    <property type="term" value="P:cellular response to nitric oxide"/>
    <property type="evidence" value="ECO:0007669"/>
    <property type="project" value="UniProtKB-ARBA"/>
</dbReference>
<feature type="transmembrane region" description="Helical" evidence="5">
    <location>
        <begin position="12"/>
        <end position="28"/>
    </location>
</feature>
<dbReference type="PROSITE" id="PS50887">
    <property type="entry name" value="GGDEF"/>
    <property type="match status" value="1"/>
</dbReference>
<dbReference type="CDD" id="cd01949">
    <property type="entry name" value="GGDEF"/>
    <property type="match status" value="1"/>
</dbReference>
<dbReference type="PROSITE" id="PS50113">
    <property type="entry name" value="PAC"/>
    <property type="match status" value="2"/>
</dbReference>
<dbReference type="PROSITE" id="PS50112">
    <property type="entry name" value="PAS"/>
    <property type="match status" value="2"/>
</dbReference>
<dbReference type="SMART" id="SM00086">
    <property type="entry name" value="PAC"/>
    <property type="match status" value="2"/>
</dbReference>
<keyword evidence="11" id="KW-1185">Reference proteome</keyword>
<feature type="domain" description="PAC" evidence="7">
    <location>
        <begin position="261"/>
        <end position="315"/>
    </location>
</feature>
<dbReference type="Pfam" id="PF00563">
    <property type="entry name" value="EAL"/>
    <property type="match status" value="1"/>
</dbReference>
<feature type="domain" description="PAS" evidence="6">
    <location>
        <begin position="190"/>
        <end position="236"/>
    </location>
</feature>
<feature type="domain" description="GGDEF" evidence="9">
    <location>
        <begin position="469"/>
        <end position="602"/>
    </location>
</feature>
<dbReference type="SMART" id="SM00052">
    <property type="entry name" value="EAL"/>
    <property type="match status" value="1"/>
</dbReference>
<proteinExistence type="predicted"/>
<dbReference type="Proteomes" id="UP000242469">
    <property type="component" value="Unassembled WGS sequence"/>
</dbReference>
<keyword evidence="3" id="KW-0973">c-di-GMP</keyword>
<dbReference type="EC" id="3.1.4.52" evidence="2"/>
<feature type="domain" description="PAC" evidence="7">
    <location>
        <begin position="385"/>
        <end position="437"/>
    </location>
</feature>
<evidence type="ECO:0000259" key="6">
    <source>
        <dbReference type="PROSITE" id="PS50112"/>
    </source>
</evidence>
<dbReference type="InterPro" id="IPR035965">
    <property type="entry name" value="PAS-like_dom_sf"/>
</dbReference>
<dbReference type="NCBIfam" id="TIGR00229">
    <property type="entry name" value="sensory_box"/>
    <property type="match status" value="2"/>
</dbReference>
<dbReference type="Pfam" id="PF00990">
    <property type="entry name" value="GGDEF"/>
    <property type="match status" value="1"/>
</dbReference>
<reference evidence="11" key="1">
    <citation type="submission" date="2016-10" db="EMBL/GenBank/DDBJ databases">
        <authorList>
            <person name="Varghese N."/>
            <person name="Submissions S."/>
        </authorList>
    </citation>
    <scope>NUCLEOTIDE SEQUENCE [LARGE SCALE GENOMIC DNA]</scope>
    <source>
        <strain evidence="11">DSM 11526</strain>
    </source>
</reference>
<protein>
    <recommendedName>
        <fullName evidence="2">cyclic-guanylate-specific phosphodiesterase</fullName>
        <ecNumber evidence="2">3.1.4.52</ecNumber>
    </recommendedName>
</protein>
<dbReference type="Gene3D" id="3.30.70.270">
    <property type="match status" value="1"/>
</dbReference>
<feature type="domain" description="PAS" evidence="6">
    <location>
        <begin position="312"/>
        <end position="383"/>
    </location>
</feature>
<dbReference type="GO" id="GO:0071111">
    <property type="term" value="F:cyclic-guanylate-specific phosphodiesterase activity"/>
    <property type="evidence" value="ECO:0007669"/>
    <property type="project" value="UniProtKB-EC"/>
</dbReference>
<evidence type="ECO:0000259" key="9">
    <source>
        <dbReference type="PROSITE" id="PS50887"/>
    </source>
</evidence>
<dbReference type="CDD" id="cd01948">
    <property type="entry name" value="EAL"/>
    <property type="match status" value="1"/>
</dbReference>
<evidence type="ECO:0000313" key="11">
    <source>
        <dbReference type="Proteomes" id="UP000242469"/>
    </source>
</evidence>
<evidence type="ECO:0000259" key="8">
    <source>
        <dbReference type="PROSITE" id="PS50883"/>
    </source>
</evidence>
<dbReference type="SMART" id="SM00267">
    <property type="entry name" value="GGDEF"/>
    <property type="match status" value="1"/>
</dbReference>
<dbReference type="InterPro" id="IPR052155">
    <property type="entry name" value="Biofilm_reg_signaling"/>
</dbReference>
<dbReference type="InterPro" id="IPR001610">
    <property type="entry name" value="PAC"/>
</dbReference>
<dbReference type="InterPro" id="IPR043128">
    <property type="entry name" value="Rev_trsase/Diguanyl_cyclase"/>
</dbReference>
<dbReference type="SUPFAM" id="SSF141868">
    <property type="entry name" value="EAL domain-like"/>
    <property type="match status" value="1"/>
</dbReference>
<dbReference type="InterPro" id="IPR001633">
    <property type="entry name" value="EAL_dom"/>
</dbReference>
<dbReference type="Gene3D" id="3.20.20.450">
    <property type="entry name" value="EAL domain"/>
    <property type="match status" value="1"/>
</dbReference>
<evidence type="ECO:0000256" key="1">
    <source>
        <dbReference type="ARBA" id="ARBA00001946"/>
    </source>
</evidence>
<dbReference type="SUPFAM" id="SSF55785">
    <property type="entry name" value="PYP-like sensor domain (PAS domain)"/>
    <property type="match status" value="2"/>
</dbReference>
<dbReference type="PANTHER" id="PTHR44757">
    <property type="entry name" value="DIGUANYLATE CYCLASE DGCP"/>
    <property type="match status" value="1"/>
</dbReference>
<dbReference type="InterPro" id="IPR000700">
    <property type="entry name" value="PAS-assoc_C"/>
</dbReference>
<evidence type="ECO:0000256" key="5">
    <source>
        <dbReference type="SAM" id="Phobius"/>
    </source>
</evidence>
<dbReference type="CDD" id="cd00130">
    <property type="entry name" value="PAS"/>
    <property type="match status" value="2"/>
</dbReference>
<evidence type="ECO:0000259" key="7">
    <source>
        <dbReference type="PROSITE" id="PS50113"/>
    </source>
</evidence>
<dbReference type="FunFam" id="3.20.20.450:FF:000001">
    <property type="entry name" value="Cyclic di-GMP phosphodiesterase yahA"/>
    <property type="match status" value="1"/>
</dbReference>
<comment type="cofactor">
    <cofactor evidence="1">
        <name>Mg(2+)</name>
        <dbReference type="ChEBI" id="CHEBI:18420"/>
    </cofactor>
</comment>
<dbReference type="EMBL" id="FNRJ01000011">
    <property type="protein sequence ID" value="SEA96527.1"/>
    <property type="molecule type" value="Genomic_DNA"/>
</dbReference>
<feature type="transmembrane region" description="Helical" evidence="5">
    <location>
        <begin position="48"/>
        <end position="66"/>
    </location>
</feature>
<dbReference type="InterPro" id="IPR029787">
    <property type="entry name" value="Nucleotide_cyclase"/>
</dbReference>
<dbReference type="SUPFAM" id="SSF55073">
    <property type="entry name" value="Nucleotide cyclase"/>
    <property type="match status" value="1"/>
</dbReference>
<keyword evidence="5" id="KW-0472">Membrane</keyword>
<evidence type="ECO:0000313" key="10">
    <source>
        <dbReference type="EMBL" id="SEA96527.1"/>
    </source>
</evidence>
<dbReference type="NCBIfam" id="TIGR00254">
    <property type="entry name" value="GGDEF"/>
    <property type="match status" value="1"/>
</dbReference>
<gene>
    <name evidence="10" type="ORF">SAMN02745729_11144</name>
</gene>
<evidence type="ECO:0000256" key="3">
    <source>
        <dbReference type="ARBA" id="ARBA00022636"/>
    </source>
</evidence>
<dbReference type="SMART" id="SM00091">
    <property type="entry name" value="PAS"/>
    <property type="match status" value="3"/>
</dbReference>
<dbReference type="Pfam" id="PF13426">
    <property type="entry name" value="PAS_9"/>
    <property type="match status" value="2"/>
</dbReference>
<dbReference type="InterPro" id="IPR000014">
    <property type="entry name" value="PAS"/>
</dbReference>